<dbReference type="EMBL" id="FODY01000020">
    <property type="protein sequence ID" value="SEP34913.1"/>
    <property type="molecule type" value="Genomic_DNA"/>
</dbReference>
<keyword evidence="5" id="KW-1185">Reference proteome</keyword>
<dbReference type="OrthoDB" id="1623957at2"/>
<evidence type="ECO:0000313" key="4">
    <source>
        <dbReference type="EMBL" id="SEP34913.1"/>
    </source>
</evidence>
<proteinExistence type="predicted"/>
<dbReference type="Gene3D" id="3.40.50.1970">
    <property type="match status" value="1"/>
</dbReference>
<dbReference type="Pfam" id="PF25137">
    <property type="entry name" value="ADH_Fe_C"/>
    <property type="match status" value="1"/>
</dbReference>
<keyword evidence="1" id="KW-0560">Oxidoreductase</keyword>
<sequence>MVPFRLVPRIALHSSFAEFIKEFQLNGEDLIVTNEFIQTGVKPADLAARVVFQERFGTGEPSNVMMDSIFQEARRQPYKRVIAVGGGTVIDVAKLLALGGNGSTVDYFEGRIPVEKARELIIIPTTCGTGSEVTNIAIMEIKEQKTKKGLATDAIFADYAVLIPELLASLPYQVFATSSIDALIHATESFVAPGSNPLTELYAIQAIAMILQGYKTIAAEGKDSRRELMGDFLLASTYAGIAFGNTGVGAVHALSYPLGGVYHVPHGEANQQMFTTIFRAYKEIKAQGKIEALEEILAHNLGVSVNEVWPAFDSLLEAILPRKPLKAYGMKEEDIVLFTDSVIKNQQRLLKNNYVSLSREQMIAIYTELY</sequence>
<dbReference type="Pfam" id="PF00465">
    <property type="entry name" value="Fe-ADH"/>
    <property type="match status" value="1"/>
</dbReference>
<accession>A0A1H8X5A4</accession>
<dbReference type="RefSeq" id="WP_091749179.1">
    <property type="nucleotide sequence ID" value="NZ_FODY01000020.1"/>
</dbReference>
<dbReference type="SUPFAM" id="SSF56796">
    <property type="entry name" value="Dehydroquinate synthase-like"/>
    <property type="match status" value="1"/>
</dbReference>
<dbReference type="PANTHER" id="PTHR11496:SF83">
    <property type="entry name" value="HYDROXYACID-OXOACID TRANSHYDROGENASE, MITOCHONDRIAL"/>
    <property type="match status" value="1"/>
</dbReference>
<dbReference type="InterPro" id="IPR001670">
    <property type="entry name" value="ADH_Fe/GldA"/>
</dbReference>
<feature type="domain" description="Fe-containing alcohol dehydrogenase-like C-terminal" evidence="3">
    <location>
        <begin position="176"/>
        <end position="369"/>
    </location>
</feature>
<evidence type="ECO:0000256" key="1">
    <source>
        <dbReference type="ARBA" id="ARBA00023002"/>
    </source>
</evidence>
<dbReference type="PANTHER" id="PTHR11496">
    <property type="entry name" value="ALCOHOL DEHYDROGENASE"/>
    <property type="match status" value="1"/>
</dbReference>
<reference evidence="4 5" key="1">
    <citation type="submission" date="2016-10" db="EMBL/GenBank/DDBJ databases">
        <authorList>
            <person name="de Groot N.N."/>
        </authorList>
    </citation>
    <scope>NUCLEOTIDE SEQUENCE [LARGE SCALE GENOMIC DNA]</scope>
    <source>
        <strain evidence="4 5">DSM 13305</strain>
    </source>
</reference>
<feature type="domain" description="Alcohol dehydrogenase iron-type/glycerol dehydrogenase GldA" evidence="2">
    <location>
        <begin position="28"/>
        <end position="164"/>
    </location>
</feature>
<dbReference type="Proteomes" id="UP000198847">
    <property type="component" value="Unassembled WGS sequence"/>
</dbReference>
<dbReference type="GO" id="GO:0046872">
    <property type="term" value="F:metal ion binding"/>
    <property type="evidence" value="ECO:0007669"/>
    <property type="project" value="InterPro"/>
</dbReference>
<gene>
    <name evidence="4" type="ORF">SAMN04490178_12031</name>
</gene>
<dbReference type="CDD" id="cd14860">
    <property type="entry name" value="4HBD_NAD"/>
    <property type="match status" value="1"/>
</dbReference>
<protein>
    <submittedName>
        <fullName evidence="4">4-hydroxybutyrate dehydrogenase</fullName>
    </submittedName>
</protein>
<dbReference type="Gene3D" id="1.20.1090.10">
    <property type="entry name" value="Dehydroquinate synthase-like - alpha domain"/>
    <property type="match status" value="1"/>
</dbReference>
<evidence type="ECO:0000313" key="5">
    <source>
        <dbReference type="Proteomes" id="UP000198847"/>
    </source>
</evidence>
<dbReference type="InterPro" id="IPR056798">
    <property type="entry name" value="ADH_Fe_C"/>
</dbReference>
<dbReference type="AlphaFoldDB" id="A0A1H8X5A4"/>
<evidence type="ECO:0000259" key="2">
    <source>
        <dbReference type="Pfam" id="PF00465"/>
    </source>
</evidence>
<dbReference type="InterPro" id="IPR018211">
    <property type="entry name" value="ADH_Fe_CS"/>
</dbReference>
<evidence type="ECO:0000259" key="3">
    <source>
        <dbReference type="Pfam" id="PF25137"/>
    </source>
</evidence>
<dbReference type="GO" id="GO:0004022">
    <property type="term" value="F:alcohol dehydrogenase (NAD+) activity"/>
    <property type="evidence" value="ECO:0007669"/>
    <property type="project" value="TreeGrafter"/>
</dbReference>
<dbReference type="PROSITE" id="PS00060">
    <property type="entry name" value="ADH_IRON_2"/>
    <property type="match status" value="1"/>
</dbReference>
<organism evidence="4 5">
    <name type="scientific">Propionispora vibrioides</name>
    <dbReference type="NCBI Taxonomy" id="112903"/>
    <lineage>
        <taxon>Bacteria</taxon>
        <taxon>Bacillati</taxon>
        <taxon>Bacillota</taxon>
        <taxon>Negativicutes</taxon>
        <taxon>Selenomonadales</taxon>
        <taxon>Sporomusaceae</taxon>
        <taxon>Propionispora</taxon>
    </lineage>
</organism>
<dbReference type="STRING" id="112903.SAMN04490178_12031"/>
<dbReference type="InterPro" id="IPR039697">
    <property type="entry name" value="Alcohol_dehydrogenase_Fe"/>
</dbReference>
<name>A0A1H8X5A4_9FIRM</name>